<dbReference type="GO" id="GO:0044550">
    <property type="term" value="P:secondary metabolite biosynthetic process"/>
    <property type="evidence" value="ECO:0007669"/>
    <property type="project" value="UniProtKB-ARBA"/>
</dbReference>
<dbReference type="CDD" id="cd11073">
    <property type="entry name" value="CYP76-like"/>
    <property type="match status" value="1"/>
</dbReference>
<dbReference type="EMBL" id="JBBNAF010000007">
    <property type="protein sequence ID" value="KAK9127636.1"/>
    <property type="molecule type" value="Genomic_DNA"/>
</dbReference>
<keyword evidence="3 6" id="KW-0560">Oxidoreductase</keyword>
<evidence type="ECO:0000256" key="7">
    <source>
        <dbReference type="SAM" id="SignalP"/>
    </source>
</evidence>
<comment type="caution">
    <text evidence="8">The sequence shown here is derived from an EMBL/GenBank/DDBJ whole genome shotgun (WGS) entry which is preliminary data.</text>
</comment>
<gene>
    <name evidence="8" type="ORF">Syun_016433</name>
</gene>
<evidence type="ECO:0000256" key="2">
    <source>
        <dbReference type="ARBA" id="ARBA00022723"/>
    </source>
</evidence>
<dbReference type="PRINTS" id="PR00463">
    <property type="entry name" value="EP450I"/>
</dbReference>
<dbReference type="PRINTS" id="PR00385">
    <property type="entry name" value="P450"/>
</dbReference>
<dbReference type="Proteomes" id="UP001420932">
    <property type="component" value="Unassembled WGS sequence"/>
</dbReference>
<dbReference type="Gene3D" id="1.10.630.10">
    <property type="entry name" value="Cytochrome P450"/>
    <property type="match status" value="1"/>
</dbReference>
<evidence type="ECO:0000256" key="5">
    <source>
        <dbReference type="PIRSR" id="PIRSR602401-1"/>
    </source>
</evidence>
<dbReference type="PROSITE" id="PS00086">
    <property type="entry name" value="CYTOCHROME_P450"/>
    <property type="match status" value="1"/>
</dbReference>
<keyword evidence="7" id="KW-0732">Signal</keyword>
<evidence type="ECO:0000256" key="4">
    <source>
        <dbReference type="ARBA" id="ARBA00023004"/>
    </source>
</evidence>
<reference evidence="8 9" key="1">
    <citation type="submission" date="2024-01" db="EMBL/GenBank/DDBJ databases">
        <title>Genome assemblies of Stephania.</title>
        <authorList>
            <person name="Yang L."/>
        </authorList>
    </citation>
    <scope>NUCLEOTIDE SEQUENCE [LARGE SCALE GENOMIC DNA]</scope>
    <source>
        <strain evidence="8">YNDBR</strain>
        <tissue evidence="8">Leaf</tissue>
    </source>
</reference>
<proteinExistence type="inferred from homology"/>
<name>A0AAP0J7H7_9MAGN</name>
<evidence type="ECO:0008006" key="10">
    <source>
        <dbReference type="Google" id="ProtNLM"/>
    </source>
</evidence>
<feature type="chain" id="PRO_5042842924" description="Cytochrome P450" evidence="7">
    <location>
        <begin position="19"/>
        <end position="519"/>
    </location>
</feature>
<evidence type="ECO:0000256" key="3">
    <source>
        <dbReference type="ARBA" id="ARBA00023002"/>
    </source>
</evidence>
<dbReference type="InterPro" id="IPR017972">
    <property type="entry name" value="Cyt_P450_CS"/>
</dbReference>
<accession>A0AAP0J7H7</accession>
<dbReference type="InterPro" id="IPR036396">
    <property type="entry name" value="Cyt_P450_sf"/>
</dbReference>
<evidence type="ECO:0000313" key="8">
    <source>
        <dbReference type="EMBL" id="KAK9127636.1"/>
    </source>
</evidence>
<feature type="signal peptide" evidence="7">
    <location>
        <begin position="1"/>
        <end position="18"/>
    </location>
</feature>
<dbReference type="InterPro" id="IPR002401">
    <property type="entry name" value="Cyt_P450_E_grp-I"/>
</dbReference>
<comment type="similarity">
    <text evidence="1 6">Belongs to the cytochrome P450 family.</text>
</comment>
<keyword evidence="9" id="KW-1185">Reference proteome</keyword>
<dbReference type="FunFam" id="1.10.630.10:FF:000007">
    <property type="entry name" value="Cytochrome P450 76C4"/>
    <property type="match status" value="1"/>
</dbReference>
<comment type="cofactor">
    <cofactor evidence="5">
        <name>heme</name>
        <dbReference type="ChEBI" id="CHEBI:30413"/>
    </cofactor>
</comment>
<evidence type="ECO:0000313" key="9">
    <source>
        <dbReference type="Proteomes" id="UP001420932"/>
    </source>
</evidence>
<dbReference type="Pfam" id="PF00067">
    <property type="entry name" value="p450"/>
    <property type="match status" value="1"/>
</dbReference>
<evidence type="ECO:0000256" key="1">
    <source>
        <dbReference type="ARBA" id="ARBA00010617"/>
    </source>
</evidence>
<evidence type="ECO:0000256" key="6">
    <source>
        <dbReference type="RuleBase" id="RU000461"/>
    </source>
</evidence>
<dbReference type="GO" id="GO:0020037">
    <property type="term" value="F:heme binding"/>
    <property type="evidence" value="ECO:0007669"/>
    <property type="project" value="InterPro"/>
</dbReference>
<dbReference type="GO" id="GO:0016705">
    <property type="term" value="F:oxidoreductase activity, acting on paired donors, with incorporation or reduction of molecular oxygen"/>
    <property type="evidence" value="ECO:0007669"/>
    <property type="project" value="InterPro"/>
</dbReference>
<dbReference type="InterPro" id="IPR001128">
    <property type="entry name" value="Cyt_P450"/>
</dbReference>
<keyword evidence="6" id="KW-0503">Monooxygenase</keyword>
<organism evidence="8 9">
    <name type="scientific">Stephania yunnanensis</name>
    <dbReference type="NCBI Taxonomy" id="152371"/>
    <lineage>
        <taxon>Eukaryota</taxon>
        <taxon>Viridiplantae</taxon>
        <taxon>Streptophyta</taxon>
        <taxon>Embryophyta</taxon>
        <taxon>Tracheophyta</taxon>
        <taxon>Spermatophyta</taxon>
        <taxon>Magnoliopsida</taxon>
        <taxon>Ranunculales</taxon>
        <taxon>Menispermaceae</taxon>
        <taxon>Menispermoideae</taxon>
        <taxon>Cissampelideae</taxon>
        <taxon>Stephania</taxon>
    </lineage>
</organism>
<protein>
    <recommendedName>
        <fullName evidence="10">Cytochrome P450</fullName>
    </recommendedName>
</protein>
<keyword evidence="2 5" id="KW-0479">Metal-binding</keyword>
<dbReference type="PANTHER" id="PTHR47950:SF14">
    <property type="entry name" value="CYTOCHROME P450 76A2-LIKE ISOFORM X1"/>
    <property type="match status" value="1"/>
</dbReference>
<dbReference type="AlphaFoldDB" id="A0AAP0J7H7"/>
<keyword evidence="5 6" id="KW-0349">Heme</keyword>
<dbReference type="GO" id="GO:0005506">
    <property type="term" value="F:iron ion binding"/>
    <property type="evidence" value="ECO:0007669"/>
    <property type="project" value="InterPro"/>
</dbReference>
<feature type="binding site" description="axial binding residue" evidence="5">
    <location>
        <position position="451"/>
    </location>
    <ligand>
        <name>heme</name>
        <dbReference type="ChEBI" id="CHEBI:30413"/>
    </ligand>
    <ligandPart>
        <name>Fe</name>
        <dbReference type="ChEBI" id="CHEBI:18248"/>
    </ligandPart>
</feature>
<dbReference type="GO" id="GO:0004497">
    <property type="term" value="F:monooxygenase activity"/>
    <property type="evidence" value="ECO:0007669"/>
    <property type="project" value="UniProtKB-KW"/>
</dbReference>
<keyword evidence="4 5" id="KW-0408">Iron</keyword>
<sequence length="519" mass="58840">MDWMWFCIWSTISFAASALLVVAFSNKKSRDGTDNVPPGPPGWPVIGNMFDLSSSKPHQTLADLKNKYGPLIWLRLGSVNTMVVSSAEAAMEMFKNNDLAFNGRTITEAMRACSYNEGSMALAQYGPYWRLLRRICTAELLTNTRMKESEKVRRKCINNMVRWISDEMQEKGGVEIARHLSYMSFNVIGNLMLSRDLVDPQSKEGDEFFTSVSQFLEWGGKPNVADFFPLLKRLDPQGIKKKMERDLGLALGFASGFVKERIQQRRKSDEEQRKKDFLDLLLEFQGDENAGEPAKIMEKDVNVLILELFTASTDTVTSTLEWAMTELLCNTRVLSEVQAELNRAVGGKTSIEEEDIESLPYLQAVVKETLRLHPPVPLLVPHKAMEKVEFMGYSIPKDTQILVNVWAIGRDPTNWDDPLSFKPERFMSSSTVDYKGQHFQLIPFGAGRRICVGLPLAHRMLHLTLASLLHSFEWTLETGMTPKTMDMKERMGITLRKADPLKAVAKPRNNLLQETKTQT</sequence>
<dbReference type="SUPFAM" id="SSF48264">
    <property type="entry name" value="Cytochrome P450"/>
    <property type="match status" value="1"/>
</dbReference>
<dbReference type="PANTHER" id="PTHR47950">
    <property type="entry name" value="CYTOCHROME P450, FAMILY 76, SUBFAMILY C, POLYPEPTIDE 5-RELATED"/>
    <property type="match status" value="1"/>
</dbReference>